<keyword evidence="1" id="KW-0812">Transmembrane</keyword>
<dbReference type="EMBL" id="SMCN01000004">
    <property type="protein sequence ID" value="TCV86133.1"/>
    <property type="molecule type" value="Genomic_DNA"/>
</dbReference>
<organism evidence="2 3">
    <name type="scientific">Methylomonas methanica</name>
    <dbReference type="NCBI Taxonomy" id="421"/>
    <lineage>
        <taxon>Bacteria</taxon>
        <taxon>Pseudomonadati</taxon>
        <taxon>Pseudomonadota</taxon>
        <taxon>Gammaproteobacteria</taxon>
        <taxon>Methylococcales</taxon>
        <taxon>Methylococcaceae</taxon>
        <taxon>Methylomonas</taxon>
    </lineage>
</organism>
<evidence type="ECO:0000256" key="1">
    <source>
        <dbReference type="SAM" id="Phobius"/>
    </source>
</evidence>
<protein>
    <submittedName>
        <fullName evidence="2">Uncharacterized protein</fullName>
    </submittedName>
</protein>
<comment type="caution">
    <text evidence="2">The sequence shown here is derived from an EMBL/GenBank/DDBJ whole genome shotgun (WGS) entry which is preliminary data.</text>
</comment>
<keyword evidence="1" id="KW-1133">Transmembrane helix</keyword>
<accession>A0ABY2CT41</accession>
<name>A0ABY2CT41_METMH</name>
<gene>
    <name evidence="2" type="ORF">EDE11_10477</name>
</gene>
<feature type="transmembrane region" description="Helical" evidence="1">
    <location>
        <begin position="20"/>
        <end position="38"/>
    </location>
</feature>
<sequence>MSTPRHTNWPKNPQSTGPIIAIMLAAVALNSVMPTAVMDTDKDQSADKEVTFPNLKIRDGTEQQDTADLGRSSGSALGFCIWRL</sequence>
<proteinExistence type="predicted"/>
<keyword evidence="1" id="KW-0472">Membrane</keyword>
<dbReference type="Proteomes" id="UP000295649">
    <property type="component" value="Unassembled WGS sequence"/>
</dbReference>
<evidence type="ECO:0000313" key="3">
    <source>
        <dbReference type="Proteomes" id="UP000295649"/>
    </source>
</evidence>
<reference evidence="2 3" key="1">
    <citation type="submission" date="2019-03" db="EMBL/GenBank/DDBJ databases">
        <title>Systems level insights into methane cycling in arid and semi-arid ecosystems.</title>
        <authorList>
            <person name="Kalyuzhnaya M."/>
        </authorList>
    </citation>
    <scope>NUCLEOTIDE SEQUENCE [LARGE SCALE GENOMIC DNA]</scope>
    <source>
        <strain evidence="2 3">S-1</strain>
    </source>
</reference>
<keyword evidence="3" id="KW-1185">Reference proteome</keyword>
<evidence type="ECO:0000313" key="2">
    <source>
        <dbReference type="EMBL" id="TCV86133.1"/>
    </source>
</evidence>